<accession>A0A1Q9EV97</accession>
<keyword evidence="1" id="KW-1133">Transmembrane helix</keyword>
<proteinExistence type="predicted"/>
<dbReference type="AlphaFoldDB" id="A0A1Q9EV97"/>
<keyword evidence="1" id="KW-0812">Transmembrane</keyword>
<protein>
    <submittedName>
        <fullName evidence="2">Uncharacterized protein</fullName>
    </submittedName>
</protein>
<organism evidence="2 3">
    <name type="scientific">Symbiodinium microadriaticum</name>
    <name type="common">Dinoflagellate</name>
    <name type="synonym">Zooxanthella microadriatica</name>
    <dbReference type="NCBI Taxonomy" id="2951"/>
    <lineage>
        <taxon>Eukaryota</taxon>
        <taxon>Sar</taxon>
        <taxon>Alveolata</taxon>
        <taxon>Dinophyceae</taxon>
        <taxon>Suessiales</taxon>
        <taxon>Symbiodiniaceae</taxon>
        <taxon>Symbiodinium</taxon>
    </lineage>
</organism>
<evidence type="ECO:0000313" key="3">
    <source>
        <dbReference type="Proteomes" id="UP000186817"/>
    </source>
</evidence>
<evidence type="ECO:0000313" key="2">
    <source>
        <dbReference type="EMBL" id="OLQ11374.1"/>
    </source>
</evidence>
<keyword evidence="1" id="KW-0472">Membrane</keyword>
<dbReference type="Proteomes" id="UP000186817">
    <property type="component" value="Unassembled WGS sequence"/>
</dbReference>
<name>A0A1Q9EV97_SYMMI</name>
<keyword evidence="3" id="KW-1185">Reference proteome</keyword>
<comment type="caution">
    <text evidence="2">The sequence shown here is derived from an EMBL/GenBank/DDBJ whole genome shotgun (WGS) entry which is preliminary data.</text>
</comment>
<dbReference type="EMBL" id="LSRX01000060">
    <property type="protein sequence ID" value="OLQ11374.1"/>
    <property type="molecule type" value="Genomic_DNA"/>
</dbReference>
<gene>
    <name evidence="2" type="ORF">AK812_SmicGene4792</name>
</gene>
<feature type="transmembrane region" description="Helical" evidence="1">
    <location>
        <begin position="6"/>
        <end position="34"/>
    </location>
</feature>
<reference evidence="2 3" key="1">
    <citation type="submission" date="2016-02" db="EMBL/GenBank/DDBJ databases">
        <title>Genome analysis of coral dinoflagellate symbionts highlights evolutionary adaptations to a symbiotic lifestyle.</title>
        <authorList>
            <person name="Aranda M."/>
            <person name="Li Y."/>
            <person name="Liew Y.J."/>
            <person name="Baumgarten S."/>
            <person name="Simakov O."/>
            <person name="Wilson M."/>
            <person name="Piel J."/>
            <person name="Ashoor H."/>
            <person name="Bougouffa S."/>
            <person name="Bajic V.B."/>
            <person name="Ryu T."/>
            <person name="Ravasi T."/>
            <person name="Bayer T."/>
            <person name="Micklem G."/>
            <person name="Kim H."/>
            <person name="Bhak J."/>
            <person name="Lajeunesse T.C."/>
            <person name="Voolstra C.R."/>
        </authorList>
    </citation>
    <scope>NUCLEOTIDE SEQUENCE [LARGE SCALE GENOMIC DNA]</scope>
    <source>
        <strain evidence="2 3">CCMP2467</strain>
    </source>
</reference>
<evidence type="ECO:0000256" key="1">
    <source>
        <dbReference type="SAM" id="Phobius"/>
    </source>
</evidence>
<sequence>MVMSIIIIIIVIIIVVIIAIVIVNIIITLTIAVFTMVADELLDAFGDLCDALPLAAVIDDGCLSEEKGVAGRLVV</sequence>